<dbReference type="EMBL" id="JRQD01000001">
    <property type="protein sequence ID" value="KGM08006.1"/>
    <property type="molecule type" value="Genomic_DNA"/>
</dbReference>
<dbReference type="AlphaFoldDB" id="A0A0A0BJ47"/>
<evidence type="ECO:0000313" key="1">
    <source>
        <dbReference type="EMBL" id="KGM08006.1"/>
    </source>
</evidence>
<accession>A0A0A0BJ47</accession>
<protein>
    <submittedName>
        <fullName evidence="1">MxaS protein</fullName>
    </submittedName>
</protein>
<dbReference type="PANTHER" id="PTHR33608">
    <property type="entry name" value="BLL2464 PROTEIN"/>
    <property type="match status" value="1"/>
</dbReference>
<proteinExistence type="predicted"/>
<gene>
    <name evidence="1" type="primary">mxaS</name>
    <name evidence="1" type="ORF">LP43_0429</name>
</gene>
<name>A0A0A0BJ47_9GAMM</name>
<comment type="caution">
    <text evidence="1">The sequence shown here is derived from an EMBL/GenBank/DDBJ whole genome shotgun (WGS) entry which is preliminary data.</text>
</comment>
<dbReference type="PANTHER" id="PTHR33608:SF6">
    <property type="entry name" value="BLL2464 PROTEIN"/>
    <property type="match status" value="1"/>
</dbReference>
<reference evidence="1 2" key="1">
    <citation type="submission" date="2014-09" db="EMBL/GenBank/DDBJ databases">
        <authorList>
            <person name="Grob C."/>
            <person name="Taubert M."/>
            <person name="Howat A.M."/>
            <person name="Burns O.J."/>
            <person name="Dixon J.L."/>
            <person name="Chen Y."/>
            <person name="Murrell J.C."/>
        </authorList>
    </citation>
    <scope>NUCLEOTIDE SEQUENCE [LARGE SCALE GENOMIC DNA]</scope>
    <source>
        <strain evidence="1">L4</strain>
    </source>
</reference>
<dbReference type="STRING" id="392484.LP43_0429"/>
<dbReference type="Proteomes" id="UP000029999">
    <property type="component" value="Unassembled WGS sequence"/>
</dbReference>
<organism evidence="1 2">
    <name type="scientific">Methylophaga thiooxydans</name>
    <dbReference type="NCBI Taxonomy" id="392484"/>
    <lineage>
        <taxon>Bacteria</taxon>
        <taxon>Pseudomonadati</taxon>
        <taxon>Pseudomonadota</taxon>
        <taxon>Gammaproteobacteria</taxon>
        <taxon>Thiotrichales</taxon>
        <taxon>Piscirickettsiaceae</taxon>
        <taxon>Methylophaga</taxon>
    </lineage>
</organism>
<sequence length="268" mass="31442">MSLVFDYKATTLLRGLMLGMHKSNQRGTGSDFYKKSSFLDEPDTSRLDLNASLTDPFEGLHVKTFRQRSKLDVQIFVDGSSSMLYADKIKHIQQLFDSIHQSVEAASDHFYGYLMTQSLSTIDSASTLQQAFSDIRPEQNRAESYIKLPQVNLPRPSLVFIISDFHWPEKQLEAMMTLLSSHLVVPVVVWSNAEYADYPLWRFVEVTDLETGKSRLVFVSRRQKNAIEQRYQQRKHYLNQQFRRFNQRPFWLTDHYDPRDMSRYFAMQ</sequence>
<dbReference type="RefSeq" id="WP_281085104.1">
    <property type="nucleotide sequence ID" value="NZ_JRQD01000001.1"/>
</dbReference>
<evidence type="ECO:0000313" key="2">
    <source>
        <dbReference type="Proteomes" id="UP000029999"/>
    </source>
</evidence>